<sequence>MESQQSKNSIEDRSDQINRIIQDLKKDDYDIKFYAGLLRRQLCIDIQSIYSVGSIQDYSQGYKVQQMIQAVNSLESTYSIWLGIRGDGNCFYRSIIVLYLLQLSQQQGVESLENFIIRIDNIKEIESQNDVLITNKSKLFKQIFLIYLLELRAIKIKHQEINLMKIVNQYNTLPELDFSAVVITRYLIYQTFQKNKSHPSFQMFIEEEMSKQIPRILLKYSEYAEDIIIPLAAQAFKIQLVVQNLYRQNSDGPINTEKLFYKPFSSKQEKEYTEIHVLFTQGHYEALITNETYIDDPKFYDYFVSSTPHFFQQEQYYSQIIRDLNLELFQQNKSTFSRNTEIKNQVSNSINSSESTNYTEISQKTSQSNKNSENATPQTTLSQDQSILSKKEQNIEEHSVQASSTQKNTEIQSDQKSQIREILQTKTSEQNQLEHKNLLNEKKDGLDNTHNNGIKEQVQDKNDQKSNEKVEQISEDIQQENKKETQNENSKQVEVQQAQIEERKNEIDQSQINIENITKNDQIQKQSSDFIEKNKGEAQACENEEQNQDQQCFICKENSNQYIQVFQTLRKKNLVPICVACLLKKLQRLYYLDVDSYLVFGISSIFYLDNQNSEKLKQIISEQFKFKLQNRRYDILRDPITQQDLKIHKDNQQCFECKQKAEQNILIFEPNYKNSKYVCISCLNNNLKILYTDSKYLVYGQGPTYYLDEPNMNKLKQIVEKQFNYELKNGRYTIVRQNKTSAEQQQNQQLNQQITQKCFDCQQISEQQHILISESKIKINAQYVCIPCLQKNLKIFQSNAKYIVYGQNTFYYLDEINSQNLKQIIEQQFTYDNYNGIYEIKRQNNSYIQQNNQISQESITQNCSKCNQNSKDFIQYSQSYYKKDSSVICIECLENNLEQFNLNISLISLRSHSFLYLDEQNCQKLLAIIKSKFRYEENKGTYQILRNDYSFKQDQESQCFKCKELSQEYIYVSKEKIAKEQLTLCIPCLQKNIIEYYTILNQFMCKQDLKLFVNDEQTSLKIQKFIKLNFKYENKGFRLIVQRDSTSSDKLNIENQDSKQLQSTNQVKINNYTNTPQKERFEESKNICEGKIQLSDQKFTTPKQDNKDSQKQPYSEPILNYQNQQKKIQPQCQQFEQKNSTESHQFHVQEECIYCHQDIKQLNKELIISRYGHGYLCQQCVDDIIDSYKEGEKFVLINHKLYEYSDNMKNKLQTILDKKKEQQSFISISNEKKSHLSLNSETKELQIRNNQINQIDSEESKKQNHNLIQLKNQYSDLTIYSQKCYSDQCNNRGLYNVYQYIADDKEEVMEIYCRDCLIDKFLVGFEKGQIMVYFDGMLYKLDKQSKYELETEKDNQKFIQQNFDRLDDFIAQKKCTFCQKNITFYGSPLCYGCEYSQRSQISNRPALATGQMSFNDNNQNNFYQKKQINDKEISSSEKNTFGNLNNQDRFINSSNQSPLEQDLIRNSIEHKNNQSYNLYGQHYYTSQDRQIYESKQNSAQQKYKITNEPLVSQQEKQNQMNCKECNKALYRKRENGLCDICNYYKTKQQEKYYINSH</sequence>
<protein>
    <recommendedName>
        <fullName evidence="2">ubiquitinyl hydrolase 1</fullName>
        <ecNumber evidence="2">3.4.19.12</ecNumber>
    </recommendedName>
</protein>
<evidence type="ECO:0000256" key="4">
    <source>
        <dbReference type="ARBA" id="ARBA00022786"/>
    </source>
</evidence>
<feature type="compositionally biased region" description="Basic and acidic residues" evidence="7">
    <location>
        <begin position="389"/>
        <end position="399"/>
    </location>
</feature>
<keyword evidence="5" id="KW-0378">Hydrolase</keyword>
<dbReference type="RefSeq" id="XP_001008149.2">
    <property type="nucleotide sequence ID" value="XM_001008149.2"/>
</dbReference>
<feature type="compositionally biased region" description="Basic and acidic residues" evidence="7">
    <location>
        <begin position="457"/>
        <end position="472"/>
    </location>
</feature>
<dbReference type="GO" id="GO:0006508">
    <property type="term" value="P:proteolysis"/>
    <property type="evidence" value="ECO:0007669"/>
    <property type="project" value="UniProtKB-KW"/>
</dbReference>
<evidence type="ECO:0000256" key="7">
    <source>
        <dbReference type="SAM" id="MobiDB-lite"/>
    </source>
</evidence>
<dbReference type="EMBL" id="GG662845">
    <property type="protein sequence ID" value="EAR87904.2"/>
    <property type="molecule type" value="Genomic_DNA"/>
</dbReference>
<dbReference type="InterPro" id="IPR042467">
    <property type="entry name" value="Peptidase_C65_otubain_sub2"/>
</dbReference>
<feature type="region of interest" description="Disordered" evidence="7">
    <location>
        <begin position="440"/>
        <end position="494"/>
    </location>
</feature>
<feature type="region of interest" description="Disordered" evidence="7">
    <location>
        <begin position="347"/>
        <end position="417"/>
    </location>
</feature>
<dbReference type="Proteomes" id="UP000009168">
    <property type="component" value="Unassembled WGS sequence"/>
</dbReference>
<keyword evidence="6" id="KW-0788">Thiol protease</keyword>
<feature type="compositionally biased region" description="Polar residues" evidence="7">
    <location>
        <begin position="400"/>
        <end position="416"/>
    </location>
</feature>
<evidence type="ECO:0000256" key="6">
    <source>
        <dbReference type="ARBA" id="ARBA00022807"/>
    </source>
</evidence>
<dbReference type="EC" id="3.4.19.12" evidence="2"/>
<dbReference type="OrthoDB" id="18915at2759"/>
<dbReference type="InterPro" id="IPR038765">
    <property type="entry name" value="Papain-like_cys_pep_sf"/>
</dbReference>
<dbReference type="SUPFAM" id="SSF54001">
    <property type="entry name" value="Cysteine proteinases"/>
    <property type="match status" value="1"/>
</dbReference>
<keyword evidence="3" id="KW-0645">Protease</keyword>
<evidence type="ECO:0000256" key="2">
    <source>
        <dbReference type="ARBA" id="ARBA00012759"/>
    </source>
</evidence>
<keyword evidence="4" id="KW-0833">Ubl conjugation pathway</keyword>
<dbReference type="InParanoid" id="Q22S68"/>
<keyword evidence="9" id="KW-1185">Reference proteome</keyword>
<dbReference type="GeneID" id="7831380"/>
<accession>Q22S68</accession>
<evidence type="ECO:0000313" key="9">
    <source>
        <dbReference type="Proteomes" id="UP000009168"/>
    </source>
</evidence>
<evidence type="ECO:0000256" key="3">
    <source>
        <dbReference type="ARBA" id="ARBA00022670"/>
    </source>
</evidence>
<proteinExistence type="predicted"/>
<evidence type="ECO:0000256" key="5">
    <source>
        <dbReference type="ARBA" id="ARBA00022801"/>
    </source>
</evidence>
<organism evidence="8 9">
    <name type="scientific">Tetrahymena thermophila (strain SB210)</name>
    <dbReference type="NCBI Taxonomy" id="312017"/>
    <lineage>
        <taxon>Eukaryota</taxon>
        <taxon>Sar</taxon>
        <taxon>Alveolata</taxon>
        <taxon>Ciliophora</taxon>
        <taxon>Intramacronucleata</taxon>
        <taxon>Oligohymenophorea</taxon>
        <taxon>Hymenostomatida</taxon>
        <taxon>Tetrahymenina</taxon>
        <taxon>Tetrahymenidae</taxon>
        <taxon>Tetrahymena</taxon>
    </lineage>
</organism>
<name>Q22S68_TETTS</name>
<gene>
    <name evidence="8" type="ORF">TTHERM_00008660</name>
</gene>
<dbReference type="GO" id="GO:0004843">
    <property type="term" value="F:cysteine-type deubiquitinase activity"/>
    <property type="evidence" value="ECO:0007669"/>
    <property type="project" value="UniProtKB-EC"/>
</dbReference>
<dbReference type="CDD" id="cd22749">
    <property type="entry name" value="Otubain_C65"/>
    <property type="match status" value="1"/>
</dbReference>
<dbReference type="Gene3D" id="3.30.200.60">
    <property type="entry name" value="Peptidase C65 Otubain, subdomain 1"/>
    <property type="match status" value="1"/>
</dbReference>
<evidence type="ECO:0000256" key="1">
    <source>
        <dbReference type="ARBA" id="ARBA00000707"/>
    </source>
</evidence>
<comment type="catalytic activity">
    <reaction evidence="1">
        <text>Thiol-dependent hydrolysis of ester, thioester, amide, peptide and isopeptide bonds formed by the C-terminal Gly of ubiquitin (a 76-residue protein attached to proteins as an intracellular targeting signal).</text>
        <dbReference type="EC" id="3.4.19.12"/>
    </reaction>
</comment>
<dbReference type="KEGG" id="tet:TTHERM_00008660"/>
<reference evidence="9" key="1">
    <citation type="journal article" date="2006" name="PLoS Biol.">
        <title>Macronuclear genome sequence of the ciliate Tetrahymena thermophila, a model eukaryote.</title>
        <authorList>
            <person name="Eisen J.A."/>
            <person name="Coyne R.S."/>
            <person name="Wu M."/>
            <person name="Wu D."/>
            <person name="Thiagarajan M."/>
            <person name="Wortman J.R."/>
            <person name="Badger J.H."/>
            <person name="Ren Q."/>
            <person name="Amedeo P."/>
            <person name="Jones K.M."/>
            <person name="Tallon L.J."/>
            <person name="Delcher A.L."/>
            <person name="Salzberg S.L."/>
            <person name="Silva J.C."/>
            <person name="Haas B.J."/>
            <person name="Majoros W.H."/>
            <person name="Farzad M."/>
            <person name="Carlton J.M."/>
            <person name="Smith R.K. Jr."/>
            <person name="Garg J."/>
            <person name="Pearlman R.E."/>
            <person name="Karrer K.M."/>
            <person name="Sun L."/>
            <person name="Manning G."/>
            <person name="Elde N.C."/>
            <person name="Turkewitz A.P."/>
            <person name="Asai D.J."/>
            <person name="Wilkes D.E."/>
            <person name="Wang Y."/>
            <person name="Cai H."/>
            <person name="Collins K."/>
            <person name="Stewart B.A."/>
            <person name="Lee S.R."/>
            <person name="Wilamowska K."/>
            <person name="Weinberg Z."/>
            <person name="Ruzzo W.L."/>
            <person name="Wloga D."/>
            <person name="Gaertig J."/>
            <person name="Frankel J."/>
            <person name="Tsao C.-C."/>
            <person name="Gorovsky M.A."/>
            <person name="Keeling P.J."/>
            <person name="Waller R.F."/>
            <person name="Patron N.J."/>
            <person name="Cherry J.M."/>
            <person name="Stover N.A."/>
            <person name="Krieger C.J."/>
            <person name="del Toro C."/>
            <person name="Ryder H.F."/>
            <person name="Williamson S.C."/>
            <person name="Barbeau R.A."/>
            <person name="Hamilton E.P."/>
            <person name="Orias E."/>
        </authorList>
    </citation>
    <scope>NUCLEOTIDE SEQUENCE [LARGE SCALE GENOMIC DNA]</scope>
    <source>
        <strain evidence="9">SB210</strain>
    </source>
</reference>
<dbReference type="HOGENOM" id="CLU_249219_0_0_1"/>
<evidence type="ECO:0000313" key="8">
    <source>
        <dbReference type="EMBL" id="EAR87904.2"/>
    </source>
</evidence>
<dbReference type="Gene3D" id="1.20.1300.20">
    <property type="entry name" value="Peptidase C65 Otubain, subdomain 2"/>
    <property type="match status" value="1"/>
</dbReference>
<dbReference type="InterPro" id="IPR042468">
    <property type="entry name" value="Peptidase_C65_otubain_sub1"/>
</dbReference>
<feature type="compositionally biased region" description="Polar residues" evidence="7">
    <location>
        <begin position="347"/>
        <end position="388"/>
    </location>
</feature>